<organism evidence="3 4">
    <name type="scientific">Thermohalobaculum xanthum</name>
    <dbReference type="NCBI Taxonomy" id="2753746"/>
    <lineage>
        <taxon>Bacteria</taxon>
        <taxon>Pseudomonadati</taxon>
        <taxon>Pseudomonadota</taxon>
        <taxon>Alphaproteobacteria</taxon>
        <taxon>Rhodobacterales</taxon>
        <taxon>Paracoccaceae</taxon>
        <taxon>Thermohalobaculum</taxon>
    </lineage>
</organism>
<dbReference type="RefSeq" id="WP_200605812.1">
    <property type="nucleotide sequence ID" value="NZ_JAEHHL010000001.1"/>
</dbReference>
<dbReference type="Proteomes" id="UP000655420">
    <property type="component" value="Unassembled WGS sequence"/>
</dbReference>
<keyword evidence="1" id="KW-0472">Membrane</keyword>
<gene>
    <name evidence="3" type="ORF">H0I76_00920</name>
</gene>
<name>A0A8J7M422_9RHOB</name>
<dbReference type="InterPro" id="IPR017832">
    <property type="entry name" value="Glyco_trans_2_hopen-assoc_HpnB"/>
</dbReference>
<dbReference type="NCBIfam" id="TIGR03469">
    <property type="entry name" value="HpnB"/>
    <property type="match status" value="1"/>
</dbReference>
<reference evidence="3" key="1">
    <citation type="submission" date="2020-12" db="EMBL/GenBank/DDBJ databases">
        <title>Bacterial taxonomy.</title>
        <authorList>
            <person name="Pan X."/>
        </authorList>
    </citation>
    <scope>NUCLEOTIDE SEQUENCE</scope>
    <source>
        <strain evidence="3">M0105</strain>
    </source>
</reference>
<dbReference type="Pfam" id="PF00535">
    <property type="entry name" value="Glycos_transf_2"/>
    <property type="match status" value="1"/>
</dbReference>
<dbReference type="EMBL" id="JAEHHL010000001">
    <property type="protein sequence ID" value="MBK0397740.1"/>
    <property type="molecule type" value="Genomic_DNA"/>
</dbReference>
<dbReference type="SUPFAM" id="SSF53448">
    <property type="entry name" value="Nucleotide-diphospho-sugar transferases"/>
    <property type="match status" value="1"/>
</dbReference>
<feature type="transmembrane region" description="Helical" evidence="1">
    <location>
        <begin position="318"/>
        <end position="335"/>
    </location>
</feature>
<comment type="caution">
    <text evidence="3">The sequence shown here is derived from an EMBL/GenBank/DDBJ whole genome shotgun (WGS) entry which is preliminary data.</text>
</comment>
<dbReference type="InterPro" id="IPR001173">
    <property type="entry name" value="Glyco_trans_2-like"/>
</dbReference>
<evidence type="ECO:0000313" key="4">
    <source>
        <dbReference type="Proteomes" id="UP000655420"/>
    </source>
</evidence>
<keyword evidence="4" id="KW-1185">Reference proteome</keyword>
<feature type="transmembrane region" description="Helical" evidence="1">
    <location>
        <begin position="347"/>
        <end position="364"/>
    </location>
</feature>
<dbReference type="PANTHER" id="PTHR43646">
    <property type="entry name" value="GLYCOSYLTRANSFERASE"/>
    <property type="match status" value="1"/>
</dbReference>
<dbReference type="AlphaFoldDB" id="A0A8J7M422"/>
<proteinExistence type="predicted"/>
<protein>
    <submittedName>
        <fullName evidence="3">Glycosyltransferase</fullName>
    </submittedName>
</protein>
<feature type="domain" description="Glycosyltransferase 2-like" evidence="2">
    <location>
        <begin position="45"/>
        <end position="222"/>
    </location>
</feature>
<dbReference type="Gene3D" id="3.90.550.10">
    <property type="entry name" value="Spore Coat Polysaccharide Biosynthesis Protein SpsA, Chain A"/>
    <property type="match status" value="1"/>
</dbReference>
<keyword evidence="1" id="KW-0812">Transmembrane</keyword>
<evidence type="ECO:0000256" key="1">
    <source>
        <dbReference type="SAM" id="Phobius"/>
    </source>
</evidence>
<accession>A0A8J7M422</accession>
<feature type="transmembrane region" description="Helical" evidence="1">
    <location>
        <begin position="288"/>
        <end position="311"/>
    </location>
</feature>
<evidence type="ECO:0000313" key="3">
    <source>
        <dbReference type="EMBL" id="MBK0397740.1"/>
    </source>
</evidence>
<dbReference type="PANTHER" id="PTHR43646:SF3">
    <property type="entry name" value="SLR1566 PROTEIN"/>
    <property type="match status" value="1"/>
</dbReference>
<evidence type="ECO:0000259" key="2">
    <source>
        <dbReference type="Pfam" id="PF00535"/>
    </source>
</evidence>
<sequence length="385" mass="40820">MVLMLGLLSVAIWLGLLLGRGAFWCADQRLPDAPAPGRWPVVAAVIPARDEAASIGAVLAAHAATAYPGRFSVTLVDDGSSDGTRFIAERASEGAERPIRVVSGEPLPPRWSGKLWALEQGVRAVLAAEPEVEYFLLTDADIEHAPQTLSRLVALAEAHELAQVSLMARLDARGFWGGLLVPAFVFFFQKLYPFPLVNDRNSAVAGAAGGCILIRRAALADIGGIGALMDALIDDCTLASLVKRGARRKAIWLGLADTEVVSLRDNRALGAIWKMVTRTAFVQLHKSWALLAGATVGMALTYLAGPLLVLLVPMHGSAPAAALGVLAWALSAIAYLPTLRLYGGDEVRAFALPAVACVYMLMTLDSARAHAMGQGGAWKGRTYSH</sequence>
<dbReference type="InterPro" id="IPR029044">
    <property type="entry name" value="Nucleotide-diphossugar_trans"/>
</dbReference>
<keyword evidence="1" id="KW-1133">Transmembrane helix</keyword>